<protein>
    <submittedName>
        <fullName evidence="2">Uncharacterized protein</fullName>
    </submittedName>
</protein>
<organism evidence="2 3">
    <name type="scientific">Eumeta variegata</name>
    <name type="common">Bagworm moth</name>
    <name type="synonym">Eumeta japonica</name>
    <dbReference type="NCBI Taxonomy" id="151549"/>
    <lineage>
        <taxon>Eukaryota</taxon>
        <taxon>Metazoa</taxon>
        <taxon>Ecdysozoa</taxon>
        <taxon>Arthropoda</taxon>
        <taxon>Hexapoda</taxon>
        <taxon>Insecta</taxon>
        <taxon>Pterygota</taxon>
        <taxon>Neoptera</taxon>
        <taxon>Endopterygota</taxon>
        <taxon>Lepidoptera</taxon>
        <taxon>Glossata</taxon>
        <taxon>Ditrysia</taxon>
        <taxon>Tineoidea</taxon>
        <taxon>Psychidae</taxon>
        <taxon>Oiketicinae</taxon>
        <taxon>Eumeta</taxon>
    </lineage>
</organism>
<evidence type="ECO:0000256" key="1">
    <source>
        <dbReference type="SAM" id="Phobius"/>
    </source>
</evidence>
<evidence type="ECO:0000313" key="3">
    <source>
        <dbReference type="Proteomes" id="UP000299102"/>
    </source>
</evidence>
<keyword evidence="1" id="KW-0812">Transmembrane</keyword>
<feature type="transmembrane region" description="Helical" evidence="1">
    <location>
        <begin position="12"/>
        <end position="37"/>
    </location>
</feature>
<comment type="caution">
    <text evidence="2">The sequence shown here is derived from an EMBL/GenBank/DDBJ whole genome shotgun (WGS) entry which is preliminary data.</text>
</comment>
<reference evidence="2 3" key="1">
    <citation type="journal article" date="2019" name="Commun. Biol.">
        <title>The bagworm genome reveals a unique fibroin gene that provides high tensile strength.</title>
        <authorList>
            <person name="Kono N."/>
            <person name="Nakamura H."/>
            <person name="Ohtoshi R."/>
            <person name="Tomita M."/>
            <person name="Numata K."/>
            <person name="Arakawa K."/>
        </authorList>
    </citation>
    <scope>NUCLEOTIDE SEQUENCE [LARGE SCALE GENOMIC DNA]</scope>
</reference>
<gene>
    <name evidence="2" type="ORF">EVAR_63331_1</name>
</gene>
<keyword evidence="3" id="KW-1185">Reference proteome</keyword>
<keyword evidence="1" id="KW-0472">Membrane</keyword>
<name>A0A4C1YQ19_EUMVA</name>
<sequence>MLEQLSASPSWLVLAWLAACVLFSPFAIFFVVCLPQLPLLVVRRGKDDTKSPFIVVEPRYVQLGCKYRREATVSAISFRPVSESSGSPFPNITPQSPSIYPSLLYQLPFFTISPLLTAPNILFLVKRPVTH</sequence>
<dbReference type="EMBL" id="BGZK01001312">
    <property type="protein sequence ID" value="GBP76984.1"/>
    <property type="molecule type" value="Genomic_DNA"/>
</dbReference>
<keyword evidence="1" id="KW-1133">Transmembrane helix</keyword>
<dbReference type="AlphaFoldDB" id="A0A4C1YQ19"/>
<evidence type="ECO:0000313" key="2">
    <source>
        <dbReference type="EMBL" id="GBP76984.1"/>
    </source>
</evidence>
<dbReference type="Proteomes" id="UP000299102">
    <property type="component" value="Unassembled WGS sequence"/>
</dbReference>
<accession>A0A4C1YQ19</accession>
<feature type="transmembrane region" description="Helical" evidence="1">
    <location>
        <begin position="103"/>
        <end position="125"/>
    </location>
</feature>
<proteinExistence type="predicted"/>